<feature type="region of interest" description="Disordered" evidence="5">
    <location>
        <begin position="725"/>
        <end position="766"/>
    </location>
</feature>
<reference evidence="9" key="1">
    <citation type="submission" date="2020-12" db="EMBL/GenBank/DDBJ databases">
        <title>Sanguibacter suaedae sp. nov., isolated from Suaeda aralocaspica.</title>
        <authorList>
            <person name="Ma Q."/>
        </authorList>
    </citation>
    <scope>NUCLEOTIDE SEQUENCE</scope>
    <source>
        <strain evidence="9">YZGR15</strain>
    </source>
</reference>
<feature type="domain" description="Bacterial Ig-like" evidence="8">
    <location>
        <begin position="436"/>
        <end position="488"/>
    </location>
</feature>
<dbReference type="EC" id="3.2.1.89" evidence="4"/>
<keyword evidence="3 4" id="KW-0326">Glycosidase</keyword>
<accession>A0A934M976</accession>
<evidence type="ECO:0000256" key="3">
    <source>
        <dbReference type="ARBA" id="ARBA00023295"/>
    </source>
</evidence>
<dbReference type="GO" id="GO:0031218">
    <property type="term" value="F:arabinogalactan endo-1,4-beta-galactosidase activity"/>
    <property type="evidence" value="ECO:0007669"/>
    <property type="project" value="UniProtKB-EC"/>
</dbReference>
<dbReference type="InterPro" id="IPR017853">
    <property type="entry name" value="GH"/>
</dbReference>
<sequence length="815" mass="84681">MHPPRRHTTPRLAALATAAAVLLAPQLTWAAEPEPPVEAGIVVEKVDGLADDFVNGVDVSSIVALENSGVTFRDRDGAPADLFDVLETADVNYVRVRVWNDPADAAGRGYGGGNNDVATAVAIGERATAHGMRLLVDFHYSDFWADPAKQQAPKAWEGMTVAEKADATADFTTDALARLRDAGVDVGMVQVGNETNNGVAGVTGWPGMSQIFSAGSRAVRDVYPDALVAVHFTNPERAGSYASIAASLDTHGVDYDVFASSYYPYWHGSLSNLTSVLSTVADTYGKKVMVAETSWNYTLEDGDGHENTIREATASPLYPSSVQGQATAVRDVMQAVTDVGPAGLGVFYWEPAWLPVGPPEDLEQNRTLWETHGSGWASSFAAEYDPEDAGEWYGGSSWDNQALFDVTGRPLESLDVFRYARTGSTAPREVVGVTGVEVTVAHGAPVELPSTVTVRYNDGSQEQHAVTWGNGLDEIDGPGTYDIVGTTDSGHTVSATVVVIAANAVVNHSFEDDDLSMWTITGTGAAVEDDPDASDGARSLKFWADEDYAFTVEQTVTGLPAGTYRLSATTQGGSVGEGDTLVLTATSGGQELDVPVRLDGWRTYSTATVDDVLVGEDGTVTVGAAFALTAGAWGNLDDVRLVRVDTEDAELVSVTATPPTRVDYAVGDTFDQTGMTVVATYADGTTRDVTALATISSPDMSTPGRKAVTATFDGMTASVTITVMDATEPPRGPGTPPGGDDATPGTPGGPSGGTPGTGAGATSDPATVSATGVGGLLARTGADIGTVLVGALVLLGLGTALVVAVRRRGSGPVED</sequence>
<evidence type="ECO:0000259" key="8">
    <source>
        <dbReference type="Pfam" id="PF07532"/>
    </source>
</evidence>
<dbReference type="Gene3D" id="2.60.40.3630">
    <property type="match status" value="1"/>
</dbReference>
<comment type="similarity">
    <text evidence="1 4">Belongs to the glycosyl hydrolase 53 family.</text>
</comment>
<dbReference type="PANTHER" id="PTHR34983:SF2">
    <property type="entry name" value="ENDO-BETA-1,4-GALACTANASE"/>
    <property type="match status" value="1"/>
</dbReference>
<feature type="chain" id="PRO_5038159124" description="Arabinogalactan endo-beta-1,4-galactanase" evidence="4">
    <location>
        <begin position="31"/>
        <end position="815"/>
    </location>
</feature>
<dbReference type="InterPro" id="IPR022038">
    <property type="entry name" value="Ig-like_bact"/>
</dbReference>
<evidence type="ECO:0000256" key="1">
    <source>
        <dbReference type="ARBA" id="ARBA00010687"/>
    </source>
</evidence>
<dbReference type="GO" id="GO:0045490">
    <property type="term" value="P:pectin catabolic process"/>
    <property type="evidence" value="ECO:0007669"/>
    <property type="project" value="TreeGrafter"/>
</dbReference>
<dbReference type="Gene3D" id="2.60.120.260">
    <property type="entry name" value="Galactose-binding domain-like"/>
    <property type="match status" value="1"/>
</dbReference>
<keyword evidence="10" id="KW-1185">Reference proteome</keyword>
<keyword evidence="6" id="KW-0812">Transmembrane</keyword>
<dbReference type="Gene3D" id="3.20.20.80">
    <property type="entry name" value="Glycosidases"/>
    <property type="match status" value="1"/>
</dbReference>
<dbReference type="PANTHER" id="PTHR34983">
    <property type="entry name" value="ARABINOGALACTAN ENDO-BETA-1,4-GALACTANASE A"/>
    <property type="match status" value="1"/>
</dbReference>
<feature type="compositionally biased region" description="Gly residues" evidence="5">
    <location>
        <begin position="746"/>
        <end position="759"/>
    </location>
</feature>
<evidence type="ECO:0000256" key="2">
    <source>
        <dbReference type="ARBA" id="ARBA00022801"/>
    </source>
</evidence>
<feature type="domain" description="Ig-like" evidence="7">
    <location>
        <begin position="663"/>
        <end position="723"/>
    </location>
</feature>
<evidence type="ECO:0000256" key="5">
    <source>
        <dbReference type="SAM" id="MobiDB-lite"/>
    </source>
</evidence>
<gene>
    <name evidence="9" type="ORF">JAV76_04690</name>
</gene>
<feature type="transmembrane region" description="Helical" evidence="6">
    <location>
        <begin position="784"/>
        <end position="805"/>
    </location>
</feature>
<evidence type="ECO:0000313" key="10">
    <source>
        <dbReference type="Proteomes" id="UP000602087"/>
    </source>
</evidence>
<keyword evidence="6" id="KW-1133">Transmembrane helix</keyword>
<name>A0A934M976_9MICO</name>
<dbReference type="SUPFAM" id="SSF51445">
    <property type="entry name" value="(Trans)glycosidases"/>
    <property type="match status" value="1"/>
</dbReference>
<keyword evidence="4" id="KW-0732">Signal</keyword>
<dbReference type="Pfam" id="PF07745">
    <property type="entry name" value="Glyco_hydro_53"/>
    <property type="match status" value="1"/>
</dbReference>
<evidence type="ECO:0000256" key="6">
    <source>
        <dbReference type="SAM" id="Phobius"/>
    </source>
</evidence>
<comment type="caution">
    <text evidence="9">The sequence shown here is derived from an EMBL/GenBank/DDBJ whole genome shotgun (WGS) entry which is preliminary data.</text>
</comment>
<dbReference type="EMBL" id="JAEINH010000003">
    <property type="protein sequence ID" value="MBI9114310.1"/>
    <property type="molecule type" value="Genomic_DNA"/>
</dbReference>
<comment type="catalytic activity">
    <reaction evidence="4">
        <text>The enzyme specifically hydrolyzes (1-&gt;4)-beta-D-galactosidic linkages in type I arabinogalactans.</text>
        <dbReference type="EC" id="3.2.1.89"/>
    </reaction>
</comment>
<organism evidence="9 10">
    <name type="scientific">Sanguibacter suaedae</name>
    <dbReference type="NCBI Taxonomy" id="2795737"/>
    <lineage>
        <taxon>Bacteria</taxon>
        <taxon>Bacillati</taxon>
        <taxon>Actinomycetota</taxon>
        <taxon>Actinomycetes</taxon>
        <taxon>Micrococcales</taxon>
        <taxon>Sanguibacteraceae</taxon>
        <taxon>Sanguibacter</taxon>
    </lineage>
</organism>
<dbReference type="Pfam" id="PF07523">
    <property type="entry name" value="Big_3"/>
    <property type="match status" value="1"/>
</dbReference>
<dbReference type="AlphaFoldDB" id="A0A934M976"/>
<dbReference type="Proteomes" id="UP000602087">
    <property type="component" value="Unassembled WGS sequence"/>
</dbReference>
<dbReference type="InterPro" id="IPR011081">
    <property type="entry name" value="Big_4"/>
</dbReference>
<dbReference type="InterPro" id="IPR011683">
    <property type="entry name" value="Glyco_hydro_53"/>
</dbReference>
<dbReference type="Pfam" id="PF07532">
    <property type="entry name" value="Big_4"/>
    <property type="match status" value="1"/>
</dbReference>
<dbReference type="GO" id="GO:0015926">
    <property type="term" value="F:glucosidase activity"/>
    <property type="evidence" value="ECO:0007669"/>
    <property type="project" value="InterPro"/>
</dbReference>
<evidence type="ECO:0000259" key="7">
    <source>
        <dbReference type="Pfam" id="PF07523"/>
    </source>
</evidence>
<keyword evidence="6" id="KW-0472">Membrane</keyword>
<evidence type="ECO:0000256" key="4">
    <source>
        <dbReference type="RuleBase" id="RU361192"/>
    </source>
</evidence>
<dbReference type="RefSeq" id="WP_198732872.1">
    <property type="nucleotide sequence ID" value="NZ_JAEINH010000003.1"/>
</dbReference>
<evidence type="ECO:0000313" key="9">
    <source>
        <dbReference type="EMBL" id="MBI9114310.1"/>
    </source>
</evidence>
<feature type="signal peptide" evidence="4">
    <location>
        <begin position="1"/>
        <end position="30"/>
    </location>
</feature>
<keyword evidence="2 4" id="KW-0378">Hydrolase</keyword>
<proteinExistence type="inferred from homology"/>
<protein>
    <recommendedName>
        <fullName evidence="4">Arabinogalactan endo-beta-1,4-galactanase</fullName>
        <ecNumber evidence="4">3.2.1.89</ecNumber>
    </recommendedName>
</protein>